<evidence type="ECO:0000256" key="7">
    <source>
        <dbReference type="SAM" id="Phobius"/>
    </source>
</evidence>
<dbReference type="PANTHER" id="PTHR43414">
    <property type="entry name" value="MULTIDRUG RESISTANCE PROTEIN MDTG"/>
    <property type="match status" value="1"/>
</dbReference>
<keyword evidence="4 7" id="KW-0812">Transmembrane</keyword>
<feature type="transmembrane region" description="Helical" evidence="7">
    <location>
        <begin position="171"/>
        <end position="193"/>
    </location>
</feature>
<dbReference type="PANTHER" id="PTHR43414:SF6">
    <property type="entry name" value="MULTIDRUG RESISTANCE PROTEIN MDTG"/>
    <property type="match status" value="1"/>
</dbReference>
<dbReference type="PRINTS" id="PR01035">
    <property type="entry name" value="TCRTETA"/>
</dbReference>
<dbReference type="Gene3D" id="1.20.1250.20">
    <property type="entry name" value="MFS general substrate transporter like domains"/>
    <property type="match status" value="1"/>
</dbReference>
<evidence type="ECO:0000256" key="5">
    <source>
        <dbReference type="ARBA" id="ARBA00022989"/>
    </source>
</evidence>
<feature type="transmembrane region" description="Helical" evidence="7">
    <location>
        <begin position="56"/>
        <end position="76"/>
    </location>
</feature>
<keyword evidence="6 7" id="KW-0472">Membrane</keyword>
<dbReference type="PROSITE" id="PS50850">
    <property type="entry name" value="MFS"/>
    <property type="match status" value="1"/>
</dbReference>
<comment type="caution">
    <text evidence="9">The sequence shown here is derived from an EMBL/GenBank/DDBJ whole genome shotgun (WGS) entry which is preliminary data.</text>
</comment>
<sequence>MAYRPANPSLRDIVKQAPVLLTIMLATYLVNVSLQSVSPIITLYVKSMNIVNHAEIISGLIFASSALGSMFAAPILGRLGDRVGHHKVLLGSVLLLAVLNIPQALVHDPWSLLGIRFLSGLCVGGLMPSISALLRRMSPASVQGSVFGYNSSATSFGNVCGSFLGGVVSNYLGIGSVFYFVAGMLLVFFMLMLPQLKALDRNVRYSSESRGEKMGLD</sequence>
<feature type="transmembrane region" description="Helical" evidence="7">
    <location>
        <begin position="112"/>
        <end position="134"/>
    </location>
</feature>
<keyword evidence="3" id="KW-1003">Cell membrane</keyword>
<keyword evidence="2" id="KW-0813">Transport</keyword>
<dbReference type="GO" id="GO:0005886">
    <property type="term" value="C:plasma membrane"/>
    <property type="evidence" value="ECO:0007669"/>
    <property type="project" value="UniProtKB-SubCell"/>
</dbReference>
<keyword evidence="5 7" id="KW-1133">Transmembrane helix</keyword>
<evidence type="ECO:0000256" key="4">
    <source>
        <dbReference type="ARBA" id="ARBA00022692"/>
    </source>
</evidence>
<dbReference type="InterPro" id="IPR036259">
    <property type="entry name" value="MFS_trans_sf"/>
</dbReference>
<feature type="transmembrane region" description="Helical" evidence="7">
    <location>
        <begin position="88"/>
        <end position="106"/>
    </location>
</feature>
<proteinExistence type="predicted"/>
<evidence type="ECO:0000313" key="9">
    <source>
        <dbReference type="EMBL" id="TVY09182.1"/>
    </source>
</evidence>
<protein>
    <submittedName>
        <fullName evidence="9">Multidrug efflux MFS transporter</fullName>
    </submittedName>
</protein>
<name>A0A559KAN0_9BACL</name>
<accession>A0A559KAN0</accession>
<dbReference type="Proteomes" id="UP000317036">
    <property type="component" value="Unassembled WGS sequence"/>
</dbReference>
<dbReference type="InterPro" id="IPR001958">
    <property type="entry name" value="Tet-R_TetA/multi-R_MdtG-like"/>
</dbReference>
<feature type="transmembrane region" description="Helical" evidence="7">
    <location>
        <begin position="20"/>
        <end position="44"/>
    </location>
</feature>
<dbReference type="SUPFAM" id="SSF103473">
    <property type="entry name" value="MFS general substrate transporter"/>
    <property type="match status" value="1"/>
</dbReference>
<organism evidence="9 10">
    <name type="scientific">Paenibacillus cremeus</name>
    <dbReference type="NCBI Taxonomy" id="2163881"/>
    <lineage>
        <taxon>Bacteria</taxon>
        <taxon>Bacillati</taxon>
        <taxon>Bacillota</taxon>
        <taxon>Bacilli</taxon>
        <taxon>Bacillales</taxon>
        <taxon>Paenibacillaceae</taxon>
        <taxon>Paenibacillus</taxon>
    </lineage>
</organism>
<dbReference type="EMBL" id="VNJI01000016">
    <property type="protein sequence ID" value="TVY09182.1"/>
    <property type="molecule type" value="Genomic_DNA"/>
</dbReference>
<dbReference type="RefSeq" id="WP_144847897.1">
    <property type="nucleotide sequence ID" value="NZ_VNJI01000016.1"/>
</dbReference>
<evidence type="ECO:0000256" key="3">
    <source>
        <dbReference type="ARBA" id="ARBA00022475"/>
    </source>
</evidence>
<evidence type="ECO:0000259" key="8">
    <source>
        <dbReference type="PROSITE" id="PS50850"/>
    </source>
</evidence>
<keyword evidence="10" id="KW-1185">Reference proteome</keyword>
<dbReference type="AlphaFoldDB" id="A0A559KAN0"/>
<comment type="subcellular location">
    <subcellularLocation>
        <location evidence="1">Cell membrane</location>
        <topology evidence="1">Multi-pass membrane protein</topology>
    </subcellularLocation>
</comment>
<feature type="domain" description="Major facilitator superfamily (MFS) profile" evidence="8">
    <location>
        <begin position="19"/>
        <end position="217"/>
    </location>
</feature>
<dbReference type="InterPro" id="IPR020846">
    <property type="entry name" value="MFS_dom"/>
</dbReference>
<dbReference type="GO" id="GO:0022857">
    <property type="term" value="F:transmembrane transporter activity"/>
    <property type="evidence" value="ECO:0007669"/>
    <property type="project" value="InterPro"/>
</dbReference>
<dbReference type="OrthoDB" id="65739at2"/>
<dbReference type="Pfam" id="PF07690">
    <property type="entry name" value="MFS_1"/>
    <property type="match status" value="1"/>
</dbReference>
<reference evidence="9 10" key="1">
    <citation type="submission" date="2019-07" db="EMBL/GenBank/DDBJ databases">
        <authorList>
            <person name="Kim J."/>
        </authorList>
    </citation>
    <scope>NUCLEOTIDE SEQUENCE [LARGE SCALE GENOMIC DNA]</scope>
    <source>
        <strain evidence="9 10">JC52</strain>
    </source>
</reference>
<dbReference type="InterPro" id="IPR011701">
    <property type="entry name" value="MFS"/>
</dbReference>
<evidence type="ECO:0000256" key="6">
    <source>
        <dbReference type="ARBA" id="ARBA00023136"/>
    </source>
</evidence>
<feature type="transmembrane region" description="Helical" evidence="7">
    <location>
        <begin position="146"/>
        <end position="165"/>
    </location>
</feature>
<gene>
    <name evidence="9" type="ORF">FPZ49_14665</name>
</gene>
<evidence type="ECO:0000256" key="1">
    <source>
        <dbReference type="ARBA" id="ARBA00004651"/>
    </source>
</evidence>
<evidence type="ECO:0000313" key="10">
    <source>
        <dbReference type="Proteomes" id="UP000317036"/>
    </source>
</evidence>
<evidence type="ECO:0000256" key="2">
    <source>
        <dbReference type="ARBA" id="ARBA00022448"/>
    </source>
</evidence>